<protein>
    <submittedName>
        <fullName evidence="1">Uncharacterized protein</fullName>
    </submittedName>
</protein>
<comment type="caution">
    <text evidence="1">The sequence shown here is derived from an EMBL/GenBank/DDBJ whole genome shotgun (WGS) entry which is preliminary data.</text>
</comment>
<name>A0ACB8A6B2_9AGAM</name>
<sequence length="125" mass="14078">MSIVDSPRRGREAFDLPPRSPSITSESSQTSPAQLEQSWLDVDSTMKSFFTTWDNSPARPCLAHDAMQKTIKAINAQRTATEMRLEQMHVYTRMLEAELEVWSGRLDTAVNTLERLGPKGLKPSL</sequence>
<evidence type="ECO:0000313" key="1">
    <source>
        <dbReference type="EMBL" id="KAH7908633.1"/>
    </source>
</evidence>
<reference evidence="1" key="1">
    <citation type="journal article" date="2021" name="New Phytol.">
        <title>Evolutionary innovations through gain and loss of genes in the ectomycorrhizal Boletales.</title>
        <authorList>
            <person name="Wu G."/>
            <person name="Miyauchi S."/>
            <person name="Morin E."/>
            <person name="Kuo A."/>
            <person name="Drula E."/>
            <person name="Varga T."/>
            <person name="Kohler A."/>
            <person name="Feng B."/>
            <person name="Cao Y."/>
            <person name="Lipzen A."/>
            <person name="Daum C."/>
            <person name="Hundley H."/>
            <person name="Pangilinan J."/>
            <person name="Johnson J."/>
            <person name="Barry K."/>
            <person name="LaButti K."/>
            <person name="Ng V."/>
            <person name="Ahrendt S."/>
            <person name="Min B."/>
            <person name="Choi I.G."/>
            <person name="Park H."/>
            <person name="Plett J.M."/>
            <person name="Magnuson J."/>
            <person name="Spatafora J.W."/>
            <person name="Nagy L.G."/>
            <person name="Henrissat B."/>
            <person name="Grigoriev I.V."/>
            <person name="Yang Z.L."/>
            <person name="Xu J."/>
            <person name="Martin F.M."/>
        </authorList>
    </citation>
    <scope>NUCLEOTIDE SEQUENCE</scope>
    <source>
        <strain evidence="1">ATCC 28755</strain>
    </source>
</reference>
<dbReference type="Proteomes" id="UP000790377">
    <property type="component" value="Unassembled WGS sequence"/>
</dbReference>
<accession>A0ACB8A6B2</accession>
<keyword evidence="2" id="KW-1185">Reference proteome</keyword>
<evidence type="ECO:0000313" key="2">
    <source>
        <dbReference type="Proteomes" id="UP000790377"/>
    </source>
</evidence>
<dbReference type="EMBL" id="MU267808">
    <property type="protein sequence ID" value="KAH7908633.1"/>
    <property type="molecule type" value="Genomic_DNA"/>
</dbReference>
<proteinExistence type="predicted"/>
<organism evidence="1 2">
    <name type="scientific">Hygrophoropsis aurantiaca</name>
    <dbReference type="NCBI Taxonomy" id="72124"/>
    <lineage>
        <taxon>Eukaryota</taxon>
        <taxon>Fungi</taxon>
        <taxon>Dikarya</taxon>
        <taxon>Basidiomycota</taxon>
        <taxon>Agaricomycotina</taxon>
        <taxon>Agaricomycetes</taxon>
        <taxon>Agaricomycetidae</taxon>
        <taxon>Boletales</taxon>
        <taxon>Coniophorineae</taxon>
        <taxon>Hygrophoropsidaceae</taxon>
        <taxon>Hygrophoropsis</taxon>
    </lineage>
</organism>
<gene>
    <name evidence="1" type="ORF">BJ138DRAFT_1103349</name>
</gene>